<keyword evidence="2" id="KW-0808">Transferase</keyword>
<dbReference type="EC" id="2.6.1.85" evidence="1"/>
<feature type="region of interest" description="Disordered" evidence="3">
    <location>
        <begin position="280"/>
        <end position="301"/>
    </location>
</feature>
<evidence type="ECO:0000259" key="5">
    <source>
        <dbReference type="Pfam" id="PF04715"/>
    </source>
</evidence>
<name>A0A4R6UC00_9GAMM</name>
<evidence type="ECO:0000313" key="6">
    <source>
        <dbReference type="EMBL" id="TDQ44151.1"/>
    </source>
</evidence>
<accession>A0A4R6UC00</accession>
<dbReference type="GO" id="GO:0046820">
    <property type="term" value="F:4-amino-4-deoxychorismate synthase activity"/>
    <property type="evidence" value="ECO:0007669"/>
    <property type="project" value="UniProtKB-EC"/>
</dbReference>
<dbReference type="Proteomes" id="UP000295375">
    <property type="component" value="Unassembled WGS sequence"/>
</dbReference>
<sequence length="462" mass="52174">MSSPNRYPQKLKALPYPGRDGVLALFAPFADLLGAVLLDSAGSAEGRYDIFSALPEVLLTTHGEQTLVHTSNAVKSLTDDPFELMQQQLDFYRPMFHEQAELLPFNGGLIAALAYDLGRRIETLPNIAEHDLPIPELYAGIYQWACVIDHEKKTAAVWQFGQMSLSTSNFVINAFLHSKAHSPFELRSPWQSNLSREQYGAAFRRVQEYIRAGDCYQINLAQRFQAETEGHPFDAYKRLRQLNRAPYSAYLNGGKFQLLSVSPERFIEVENRRAKTEPIKGTRPRAMNPEQDEANAEALRNSEKDRAENVMIVDLLRNDFGKHCKIGSVKVPELFAIRRFPAVHHMVSTVTGELPDNVSPLQLLRDCFPGGSITGAPKVRAMEIIDELEPQRRSYYCGSLMYADYRGRMDSSILIRTLVHHEQQLYCWAGGGLVADSDEQAEYDETLAKVSRVLPVLESRHN</sequence>
<feature type="domain" description="Anthranilate synthase component I N-terminal" evidence="5">
    <location>
        <begin position="23"/>
        <end position="155"/>
    </location>
</feature>
<dbReference type="OrthoDB" id="9803598at2"/>
<dbReference type="GO" id="GO:0000162">
    <property type="term" value="P:L-tryptophan biosynthetic process"/>
    <property type="evidence" value="ECO:0007669"/>
    <property type="project" value="TreeGrafter"/>
</dbReference>
<dbReference type="Gene3D" id="3.60.120.10">
    <property type="entry name" value="Anthranilate synthase"/>
    <property type="match status" value="1"/>
</dbReference>
<evidence type="ECO:0000256" key="3">
    <source>
        <dbReference type="SAM" id="MobiDB-lite"/>
    </source>
</evidence>
<comment type="caution">
    <text evidence="6">The sequence shown here is derived from an EMBL/GenBank/DDBJ whole genome shotgun (WGS) entry which is preliminary data.</text>
</comment>
<dbReference type="RefSeq" id="WP_133593415.1">
    <property type="nucleotide sequence ID" value="NZ_CP037953.1"/>
</dbReference>
<dbReference type="EMBL" id="SNYM01000026">
    <property type="protein sequence ID" value="TDQ44151.1"/>
    <property type="molecule type" value="Genomic_DNA"/>
</dbReference>
<dbReference type="NCBIfam" id="TIGR00553">
    <property type="entry name" value="pabB"/>
    <property type="match status" value="1"/>
</dbReference>
<dbReference type="GO" id="GO:0009396">
    <property type="term" value="P:folic acid-containing compound biosynthetic process"/>
    <property type="evidence" value="ECO:0007669"/>
    <property type="project" value="InterPro"/>
</dbReference>
<dbReference type="InterPro" id="IPR005801">
    <property type="entry name" value="ADC_synthase"/>
</dbReference>
<dbReference type="InterPro" id="IPR015890">
    <property type="entry name" value="Chorismate_C"/>
</dbReference>
<dbReference type="AlphaFoldDB" id="A0A4R6UC00"/>
<dbReference type="Pfam" id="PF00425">
    <property type="entry name" value="Chorismate_bind"/>
    <property type="match status" value="1"/>
</dbReference>
<dbReference type="InterPro" id="IPR006805">
    <property type="entry name" value="Anth_synth_I_N"/>
</dbReference>
<protein>
    <recommendedName>
        <fullName evidence="1">aminodeoxychorismate synthase</fullName>
        <ecNumber evidence="1">2.6.1.85</ecNumber>
    </recommendedName>
</protein>
<dbReference type="SUPFAM" id="SSF56322">
    <property type="entry name" value="ADC synthase"/>
    <property type="match status" value="1"/>
</dbReference>
<gene>
    <name evidence="6" type="ORF">EV696_12633</name>
</gene>
<evidence type="ECO:0000256" key="1">
    <source>
        <dbReference type="ARBA" id="ARBA00013139"/>
    </source>
</evidence>
<dbReference type="PRINTS" id="PR00095">
    <property type="entry name" value="ANTSNTHASEI"/>
</dbReference>
<dbReference type="Pfam" id="PF04715">
    <property type="entry name" value="Anth_synt_I_N"/>
    <property type="match status" value="1"/>
</dbReference>
<dbReference type="InterPro" id="IPR005802">
    <property type="entry name" value="ADC_synth_comp_1"/>
</dbReference>
<evidence type="ECO:0000256" key="2">
    <source>
        <dbReference type="ARBA" id="ARBA00022679"/>
    </source>
</evidence>
<keyword evidence="7" id="KW-1185">Reference proteome</keyword>
<reference evidence="6 7" key="1">
    <citation type="submission" date="2019-03" db="EMBL/GenBank/DDBJ databases">
        <title>Genomic Encyclopedia of Type Strains, Phase IV (KMG-IV): sequencing the most valuable type-strain genomes for metagenomic binning, comparative biology and taxonomic classification.</title>
        <authorList>
            <person name="Goeker M."/>
        </authorList>
    </citation>
    <scope>NUCLEOTIDE SEQUENCE [LARGE SCALE GENOMIC DNA]</scope>
    <source>
        <strain evidence="6 7">DSM 103792</strain>
    </source>
</reference>
<proteinExistence type="predicted"/>
<organism evidence="6 7">
    <name type="scientific">Permianibacter aggregans</name>
    <dbReference type="NCBI Taxonomy" id="1510150"/>
    <lineage>
        <taxon>Bacteria</taxon>
        <taxon>Pseudomonadati</taxon>
        <taxon>Pseudomonadota</taxon>
        <taxon>Gammaproteobacteria</taxon>
        <taxon>Pseudomonadales</taxon>
        <taxon>Pseudomonadaceae</taxon>
        <taxon>Permianibacter</taxon>
    </lineage>
</organism>
<dbReference type="InterPro" id="IPR019999">
    <property type="entry name" value="Anth_synth_I-like"/>
</dbReference>
<evidence type="ECO:0000313" key="7">
    <source>
        <dbReference type="Proteomes" id="UP000295375"/>
    </source>
</evidence>
<dbReference type="PANTHER" id="PTHR11236:SF50">
    <property type="entry name" value="AMINODEOXYCHORISMATE SYNTHASE COMPONENT 1"/>
    <property type="match status" value="1"/>
</dbReference>
<dbReference type="PANTHER" id="PTHR11236">
    <property type="entry name" value="AMINOBENZOATE/ANTHRANILATE SYNTHASE"/>
    <property type="match status" value="1"/>
</dbReference>
<feature type="domain" description="Chorismate-utilising enzyme C-terminal" evidence="4">
    <location>
        <begin position="196"/>
        <end position="449"/>
    </location>
</feature>
<evidence type="ECO:0000259" key="4">
    <source>
        <dbReference type="Pfam" id="PF00425"/>
    </source>
</evidence>